<dbReference type="InterPro" id="IPR033121">
    <property type="entry name" value="PEPTIDASE_A1"/>
</dbReference>
<accession>A0A9E7HSG0</accession>
<dbReference type="EMBL" id="CP097510">
    <property type="protein sequence ID" value="URE39791.1"/>
    <property type="molecule type" value="Genomic_DNA"/>
</dbReference>
<evidence type="ECO:0000256" key="4">
    <source>
        <dbReference type="ARBA" id="ARBA00022670"/>
    </source>
</evidence>
<dbReference type="PROSITE" id="PS00141">
    <property type="entry name" value="ASP_PROTEASE"/>
    <property type="match status" value="1"/>
</dbReference>
<dbReference type="PROSITE" id="PS51754">
    <property type="entry name" value="OVATE"/>
    <property type="match status" value="1"/>
</dbReference>
<keyword evidence="3" id="KW-0678">Repressor</keyword>
<keyword evidence="9" id="KW-0064">Aspartyl protease</keyword>
<reference evidence="12" key="1">
    <citation type="submission" date="2022-05" db="EMBL/GenBank/DDBJ databases">
        <title>The Musa troglodytarum L. genome provides insights into the mechanism of non-climacteric behaviour and enrichment of carotenoids.</title>
        <authorList>
            <person name="Wang J."/>
        </authorList>
    </citation>
    <scope>NUCLEOTIDE SEQUENCE</scope>
    <source>
        <tissue evidence="12">Leaf</tissue>
    </source>
</reference>
<dbReference type="GO" id="GO:0004190">
    <property type="term" value="F:aspartic-type endopeptidase activity"/>
    <property type="evidence" value="ECO:0007669"/>
    <property type="project" value="UniProtKB-KW"/>
</dbReference>
<dbReference type="GO" id="GO:0006508">
    <property type="term" value="P:proteolysis"/>
    <property type="evidence" value="ECO:0007669"/>
    <property type="project" value="UniProtKB-KW"/>
</dbReference>
<dbReference type="InterPro" id="IPR032861">
    <property type="entry name" value="TAXi_N"/>
</dbReference>
<dbReference type="Proteomes" id="UP001055439">
    <property type="component" value="Chromosome 8"/>
</dbReference>
<evidence type="ECO:0000256" key="3">
    <source>
        <dbReference type="ARBA" id="ARBA00022491"/>
    </source>
</evidence>
<evidence type="ECO:0000256" key="9">
    <source>
        <dbReference type="RuleBase" id="RU000454"/>
    </source>
</evidence>
<evidence type="ECO:0000256" key="7">
    <source>
        <dbReference type="ARBA" id="ARBA00023163"/>
    </source>
</evidence>
<dbReference type="Gene3D" id="2.40.70.10">
    <property type="entry name" value="Acid Proteases"/>
    <property type="match status" value="2"/>
</dbReference>
<dbReference type="GO" id="GO:0005576">
    <property type="term" value="C:extracellular region"/>
    <property type="evidence" value="ECO:0007669"/>
    <property type="project" value="TreeGrafter"/>
</dbReference>
<evidence type="ECO:0000256" key="2">
    <source>
        <dbReference type="ARBA" id="ARBA00007447"/>
    </source>
</evidence>
<gene>
    <name evidence="12" type="ORF">MUK42_03625</name>
</gene>
<feature type="domain" description="Peptidase A1" evidence="11">
    <location>
        <begin position="245"/>
        <end position="509"/>
    </location>
</feature>
<dbReference type="OrthoDB" id="2747330at2759"/>
<dbReference type="InterPro" id="IPR032799">
    <property type="entry name" value="TAXi_C"/>
</dbReference>
<dbReference type="InterPro" id="IPR001461">
    <property type="entry name" value="Aspartic_peptidase_A1"/>
</dbReference>
<evidence type="ECO:0000256" key="8">
    <source>
        <dbReference type="ARBA" id="ARBA00023242"/>
    </source>
</evidence>
<evidence type="ECO:0000259" key="11">
    <source>
        <dbReference type="PROSITE" id="PS51767"/>
    </source>
</evidence>
<dbReference type="AlphaFoldDB" id="A0A9E7HSG0"/>
<feature type="domain" description="OVATE" evidence="10">
    <location>
        <begin position="110"/>
        <end position="171"/>
    </location>
</feature>
<dbReference type="Pfam" id="PF04844">
    <property type="entry name" value="Ovate"/>
    <property type="match status" value="1"/>
</dbReference>
<dbReference type="PANTHER" id="PTHR47967:SF36">
    <property type="entry name" value="PEPTIDASE A1 DOMAIN-CONTAINING PROTEIN"/>
    <property type="match status" value="1"/>
</dbReference>
<evidence type="ECO:0000256" key="5">
    <source>
        <dbReference type="ARBA" id="ARBA00022801"/>
    </source>
</evidence>
<keyword evidence="8" id="KW-0539">Nucleus</keyword>
<comment type="similarity">
    <text evidence="2 9">Belongs to the peptidase A1 family.</text>
</comment>
<dbReference type="InterPro" id="IPR001969">
    <property type="entry name" value="Aspartic_peptidase_AS"/>
</dbReference>
<evidence type="ECO:0000313" key="13">
    <source>
        <dbReference type="Proteomes" id="UP001055439"/>
    </source>
</evidence>
<evidence type="ECO:0000313" key="12">
    <source>
        <dbReference type="EMBL" id="URE39791.1"/>
    </source>
</evidence>
<dbReference type="InterPro" id="IPR006458">
    <property type="entry name" value="Ovate_C"/>
</dbReference>
<dbReference type="InterPro" id="IPR021109">
    <property type="entry name" value="Peptidase_aspartic_dom_sf"/>
</dbReference>
<keyword evidence="4 9" id="KW-0645">Protease</keyword>
<keyword evidence="6" id="KW-0805">Transcription regulation</keyword>
<comment type="subcellular location">
    <subcellularLocation>
        <location evidence="1">Nucleus</location>
    </subcellularLocation>
</comment>
<protein>
    <submittedName>
        <fullName evidence="12">Eukaryotic aspartyl protease</fullName>
    </submittedName>
</protein>
<dbReference type="PRINTS" id="PR00792">
    <property type="entry name" value="PEPSIN"/>
</dbReference>
<dbReference type="PROSITE" id="PS51767">
    <property type="entry name" value="PEPTIDASE_A1"/>
    <property type="match status" value="1"/>
</dbReference>
<dbReference type="SUPFAM" id="SSF50630">
    <property type="entry name" value="Acid proteases"/>
    <property type="match status" value="1"/>
</dbReference>
<dbReference type="GO" id="GO:0005634">
    <property type="term" value="C:nucleus"/>
    <property type="evidence" value="ECO:0007669"/>
    <property type="project" value="UniProtKB-SubCell"/>
</dbReference>
<name>A0A9E7HSG0_9LILI</name>
<dbReference type="Pfam" id="PF14543">
    <property type="entry name" value="TAXi_N"/>
    <property type="match status" value="1"/>
</dbReference>
<dbReference type="PANTHER" id="PTHR47967">
    <property type="entry name" value="OS07G0603500 PROTEIN-RELATED"/>
    <property type="match status" value="1"/>
</dbReference>
<evidence type="ECO:0000256" key="1">
    <source>
        <dbReference type="ARBA" id="ARBA00004123"/>
    </source>
</evidence>
<dbReference type="Pfam" id="PF14541">
    <property type="entry name" value="TAXi_C"/>
    <property type="match status" value="1"/>
</dbReference>
<sequence>MAVKVGFISLFCRKGGARPLSSPPASWLWPSCRHSATHSFREEDGAEVSDGSGSSCFSTASEDDSAAEGVEAVVIRGLRSDRLFFEPDSTSSITAAAAARAESLPFEGSIAMEVESEDPYWDFRRSMEEMAVAHGLVDVQWLEEMLCWYLKMNEKRCHGIIVEAFLDLLLSLACSITPGMEDGEDDVFSLQLSRFPLPPHPDPLRRLAALASASALRASLLKNPRRHASPTPYRSPLFPHSYGGYSLTLGLGTPPQQLSLLLDTGSHLPWVPCTSSYQCRNCSSPSAAPIIPFLPKSSSSTRLVGCHNPRCLWIHPRDRLSRCPSCNSTSADGCPAVPCPPYALIYGSGSTAGLLMLETLAFPHRTVPNFAVARWRRWPRRSSLPSQMGLKRFSYCLISRRYDDDAVESGFLVLDPAKDDTSSGLSFTPFLNNAAAGADGASPFSIYYYVGLREIAVGGEKVGVPRSALITNSRGNGGAIVDSGTTFTYMAPAAVVPVVAAFVNRQKVD</sequence>
<evidence type="ECO:0000256" key="6">
    <source>
        <dbReference type="ARBA" id="ARBA00023015"/>
    </source>
</evidence>
<proteinExistence type="inferred from homology"/>
<dbReference type="InterPro" id="IPR051708">
    <property type="entry name" value="Plant_Aspart_Prot_A1"/>
</dbReference>
<keyword evidence="5 9" id="KW-0378">Hydrolase</keyword>
<organism evidence="12 13">
    <name type="scientific">Musa troglodytarum</name>
    <name type="common">fe'i banana</name>
    <dbReference type="NCBI Taxonomy" id="320322"/>
    <lineage>
        <taxon>Eukaryota</taxon>
        <taxon>Viridiplantae</taxon>
        <taxon>Streptophyta</taxon>
        <taxon>Embryophyta</taxon>
        <taxon>Tracheophyta</taxon>
        <taxon>Spermatophyta</taxon>
        <taxon>Magnoliopsida</taxon>
        <taxon>Liliopsida</taxon>
        <taxon>Zingiberales</taxon>
        <taxon>Musaceae</taxon>
        <taxon>Musa</taxon>
    </lineage>
</organism>
<dbReference type="NCBIfam" id="TIGR01568">
    <property type="entry name" value="A_thal_3678"/>
    <property type="match status" value="1"/>
</dbReference>
<evidence type="ECO:0000259" key="10">
    <source>
        <dbReference type="PROSITE" id="PS51754"/>
    </source>
</evidence>
<keyword evidence="7" id="KW-0804">Transcription</keyword>
<keyword evidence="13" id="KW-1185">Reference proteome</keyword>